<dbReference type="PANTHER" id="PTHR42913">
    <property type="entry name" value="APOPTOSIS-INDUCING FACTOR 1"/>
    <property type="match status" value="1"/>
</dbReference>
<evidence type="ECO:0000256" key="5">
    <source>
        <dbReference type="ARBA" id="ARBA00023002"/>
    </source>
</evidence>
<proteinExistence type="inferred from homology"/>
<gene>
    <name evidence="7" type="ORF">ACFSKO_05075</name>
</gene>
<evidence type="ECO:0000313" key="8">
    <source>
        <dbReference type="Proteomes" id="UP001597294"/>
    </source>
</evidence>
<keyword evidence="4" id="KW-0274">FAD</keyword>
<dbReference type="InterPro" id="IPR051169">
    <property type="entry name" value="NADH-Q_oxidoreductase"/>
</dbReference>
<evidence type="ECO:0000259" key="6">
    <source>
        <dbReference type="Pfam" id="PF07992"/>
    </source>
</evidence>
<evidence type="ECO:0000313" key="7">
    <source>
        <dbReference type="EMBL" id="MFD2204967.1"/>
    </source>
</evidence>
<name>A0ABW5BFT3_9PROT</name>
<evidence type="ECO:0000256" key="2">
    <source>
        <dbReference type="ARBA" id="ARBA00005272"/>
    </source>
</evidence>
<feature type="domain" description="FAD/NAD(P)-binding" evidence="6">
    <location>
        <begin position="3"/>
        <end position="316"/>
    </location>
</feature>
<organism evidence="7 8">
    <name type="scientific">Kiloniella antarctica</name>
    <dbReference type="NCBI Taxonomy" id="1550907"/>
    <lineage>
        <taxon>Bacteria</taxon>
        <taxon>Pseudomonadati</taxon>
        <taxon>Pseudomonadota</taxon>
        <taxon>Alphaproteobacteria</taxon>
        <taxon>Rhodospirillales</taxon>
        <taxon>Kiloniellaceae</taxon>
        <taxon>Kiloniella</taxon>
    </lineage>
</organism>
<dbReference type="EC" id="1.6.5.-" evidence="7"/>
<protein>
    <submittedName>
        <fullName evidence="7">NAD(P)/FAD-dependent oxidoreductase</fullName>
        <ecNumber evidence="7">1.6.5.-</ecNumber>
    </submittedName>
</protein>
<evidence type="ECO:0000256" key="3">
    <source>
        <dbReference type="ARBA" id="ARBA00022630"/>
    </source>
</evidence>
<keyword evidence="3" id="KW-0285">Flavoprotein</keyword>
<keyword evidence="5 7" id="KW-0560">Oxidoreductase</keyword>
<sequence>MKHLIILGGGFAGLWAAMSAAGERAKAAVSGDNQEIKITLVSRDAYLVIRPRLYEGSGDDKRVLLKPLLDRMGVTFVQASVEAIDPVAKEISLSDNRRGSESSGEILRYDSVILATGSQLKKLPVSGVEQYSFSADTFEDATALDNQLERIAASRASISNTLVVVGAGFTGLELATELRSRLKKASDKQFRIVLVDRCELAGQELGVNPKPYIDEALRLHDIELRMDASISELKEDRVILSDGEVIPTQTVVLATGLVASSLAKAFGEDLDFHGRLEVSPDLLIPGFEGAFAAGDVASAYTDTRHKTLLSCQHAIQLGRYAGYNAVRVLCDKATKVYEQAFYATCLDLGDWGALFTTGWDRVADKTGAEGKAMKQMINTQWIYPPSEAATREEIFAFVAFEEEDKAA</sequence>
<dbReference type="SUPFAM" id="SSF51905">
    <property type="entry name" value="FAD/NAD(P)-binding domain"/>
    <property type="match status" value="1"/>
</dbReference>
<dbReference type="InterPro" id="IPR023753">
    <property type="entry name" value="FAD/NAD-binding_dom"/>
</dbReference>
<comment type="similarity">
    <text evidence="2">Belongs to the NADH dehydrogenase family.</text>
</comment>
<dbReference type="InterPro" id="IPR036188">
    <property type="entry name" value="FAD/NAD-bd_sf"/>
</dbReference>
<evidence type="ECO:0000256" key="4">
    <source>
        <dbReference type="ARBA" id="ARBA00022827"/>
    </source>
</evidence>
<dbReference type="PRINTS" id="PR00368">
    <property type="entry name" value="FADPNR"/>
</dbReference>
<dbReference type="RefSeq" id="WP_380249060.1">
    <property type="nucleotide sequence ID" value="NZ_JBHUII010000001.1"/>
</dbReference>
<dbReference type="GO" id="GO:0016491">
    <property type="term" value="F:oxidoreductase activity"/>
    <property type="evidence" value="ECO:0007669"/>
    <property type="project" value="UniProtKB-KW"/>
</dbReference>
<comment type="cofactor">
    <cofactor evidence="1">
        <name>FAD</name>
        <dbReference type="ChEBI" id="CHEBI:57692"/>
    </cofactor>
</comment>
<comment type="caution">
    <text evidence="7">The sequence shown here is derived from an EMBL/GenBank/DDBJ whole genome shotgun (WGS) entry which is preliminary data.</text>
</comment>
<dbReference type="PANTHER" id="PTHR42913:SF3">
    <property type="entry name" value="64 KDA MITOCHONDRIAL NADH DEHYDROGENASE (EUROFUNG)"/>
    <property type="match status" value="1"/>
</dbReference>
<dbReference type="Gene3D" id="3.50.50.100">
    <property type="match status" value="1"/>
</dbReference>
<keyword evidence="8" id="KW-1185">Reference proteome</keyword>
<evidence type="ECO:0000256" key="1">
    <source>
        <dbReference type="ARBA" id="ARBA00001974"/>
    </source>
</evidence>
<reference evidence="8" key="1">
    <citation type="journal article" date="2019" name="Int. J. Syst. Evol. Microbiol.">
        <title>The Global Catalogue of Microorganisms (GCM) 10K type strain sequencing project: providing services to taxonomists for standard genome sequencing and annotation.</title>
        <authorList>
            <consortium name="The Broad Institute Genomics Platform"/>
            <consortium name="The Broad Institute Genome Sequencing Center for Infectious Disease"/>
            <person name="Wu L."/>
            <person name="Ma J."/>
        </authorList>
    </citation>
    <scope>NUCLEOTIDE SEQUENCE [LARGE SCALE GENOMIC DNA]</scope>
    <source>
        <strain evidence="8">CGMCC 4.7192</strain>
    </source>
</reference>
<dbReference type="PRINTS" id="PR00411">
    <property type="entry name" value="PNDRDTASEI"/>
</dbReference>
<accession>A0ABW5BFT3</accession>
<dbReference type="Proteomes" id="UP001597294">
    <property type="component" value="Unassembled WGS sequence"/>
</dbReference>
<dbReference type="EMBL" id="JBHUII010000001">
    <property type="protein sequence ID" value="MFD2204967.1"/>
    <property type="molecule type" value="Genomic_DNA"/>
</dbReference>
<dbReference type="Pfam" id="PF07992">
    <property type="entry name" value="Pyr_redox_2"/>
    <property type="match status" value="1"/>
</dbReference>